<dbReference type="RefSeq" id="WP_203912877.1">
    <property type="nucleotide sequence ID" value="NZ_BONY01000062.1"/>
</dbReference>
<organism evidence="2 3">
    <name type="scientific">Rhizocola hellebori</name>
    <dbReference type="NCBI Taxonomy" id="1392758"/>
    <lineage>
        <taxon>Bacteria</taxon>
        <taxon>Bacillati</taxon>
        <taxon>Actinomycetota</taxon>
        <taxon>Actinomycetes</taxon>
        <taxon>Micromonosporales</taxon>
        <taxon>Micromonosporaceae</taxon>
        <taxon>Rhizocola</taxon>
    </lineage>
</organism>
<dbReference type="Proteomes" id="UP000612899">
    <property type="component" value="Unassembled WGS sequence"/>
</dbReference>
<feature type="domain" description="Xylose isomerase-like TIM barrel" evidence="1">
    <location>
        <begin position="27"/>
        <end position="260"/>
    </location>
</feature>
<dbReference type="InterPro" id="IPR036237">
    <property type="entry name" value="Xyl_isomerase-like_sf"/>
</dbReference>
<dbReference type="Pfam" id="PF01261">
    <property type="entry name" value="AP_endonuc_2"/>
    <property type="match status" value="1"/>
</dbReference>
<gene>
    <name evidence="2" type="ORF">Rhe02_72120</name>
</gene>
<sequence length="287" mass="30388">MFAIGVNPWIWTSPITDQALASLLPKFAKWGFDAVELPVENLGDWSPGAVGDLLAAHGLSAAAVIAVTSPGRELVATDDETVKRTQDYVRACVDLAVEVGAPSVCGPLYASVGRTWRMSPAERADVYGQLRANLQPLADYAGERGVRLGLEALNRYETSVLNTVAQTLEAIDSLPATIGIMLDSYHMNIEEADPCAAIAQAGPRLVHVQVSGSHRGSPGADHIDWASWLSALSRAGYAGPLCLESFTGDNEAIAVAAAIWRPLAPTQDALARDGLTHLRTIIAGLRA</sequence>
<keyword evidence="2" id="KW-0413">Isomerase</keyword>
<protein>
    <submittedName>
        <fullName evidence="2">Isomerase</fullName>
    </submittedName>
</protein>
<dbReference type="GO" id="GO:0016853">
    <property type="term" value="F:isomerase activity"/>
    <property type="evidence" value="ECO:0007669"/>
    <property type="project" value="UniProtKB-KW"/>
</dbReference>
<keyword evidence="3" id="KW-1185">Reference proteome</keyword>
<dbReference type="SUPFAM" id="SSF51658">
    <property type="entry name" value="Xylose isomerase-like"/>
    <property type="match status" value="1"/>
</dbReference>
<dbReference type="PANTHER" id="PTHR12110">
    <property type="entry name" value="HYDROXYPYRUVATE ISOMERASE"/>
    <property type="match status" value="1"/>
</dbReference>
<dbReference type="AlphaFoldDB" id="A0A8J3VJW7"/>
<accession>A0A8J3VJW7</accession>
<name>A0A8J3VJW7_9ACTN</name>
<dbReference type="Gene3D" id="3.20.20.150">
    <property type="entry name" value="Divalent-metal-dependent TIM barrel enzymes"/>
    <property type="match status" value="1"/>
</dbReference>
<dbReference type="InterPro" id="IPR013022">
    <property type="entry name" value="Xyl_isomerase-like_TIM-brl"/>
</dbReference>
<evidence type="ECO:0000259" key="1">
    <source>
        <dbReference type="Pfam" id="PF01261"/>
    </source>
</evidence>
<comment type="caution">
    <text evidence="2">The sequence shown here is derived from an EMBL/GenBank/DDBJ whole genome shotgun (WGS) entry which is preliminary data.</text>
</comment>
<evidence type="ECO:0000313" key="3">
    <source>
        <dbReference type="Proteomes" id="UP000612899"/>
    </source>
</evidence>
<evidence type="ECO:0000313" key="2">
    <source>
        <dbReference type="EMBL" id="GIH09145.1"/>
    </source>
</evidence>
<dbReference type="InterPro" id="IPR050312">
    <property type="entry name" value="IolE/XylAMocC-like"/>
</dbReference>
<dbReference type="EMBL" id="BONY01000062">
    <property type="protein sequence ID" value="GIH09145.1"/>
    <property type="molecule type" value="Genomic_DNA"/>
</dbReference>
<proteinExistence type="predicted"/>
<reference evidence="2" key="1">
    <citation type="submission" date="2021-01" db="EMBL/GenBank/DDBJ databases">
        <title>Whole genome shotgun sequence of Rhizocola hellebori NBRC 109834.</title>
        <authorList>
            <person name="Komaki H."/>
            <person name="Tamura T."/>
        </authorList>
    </citation>
    <scope>NUCLEOTIDE SEQUENCE</scope>
    <source>
        <strain evidence="2">NBRC 109834</strain>
    </source>
</reference>